<keyword evidence="2" id="KW-1133">Transmembrane helix</keyword>
<evidence type="ECO:0008006" key="5">
    <source>
        <dbReference type="Google" id="ProtNLM"/>
    </source>
</evidence>
<reference evidence="3" key="1">
    <citation type="journal article" date="2022" name="Microbiol. Resour. Announc.">
        <title>Draft Genome Sequences of Eight Mycobacterium montefiorense Strains Isolated from Salamanders in Captivity.</title>
        <authorList>
            <person name="Komine T."/>
            <person name="Ihara H."/>
            <person name="Fukano H."/>
            <person name="Hoshino Y."/>
            <person name="Kurata O."/>
            <person name="Wada S."/>
        </authorList>
    </citation>
    <scope>NUCLEOTIDE SEQUENCE</scope>
    <source>
        <strain evidence="3">NJB18185</strain>
    </source>
</reference>
<dbReference type="InterPro" id="IPR024381">
    <property type="entry name" value="DUF2561"/>
</dbReference>
<evidence type="ECO:0000313" key="3">
    <source>
        <dbReference type="EMBL" id="GKU73087.1"/>
    </source>
</evidence>
<evidence type="ECO:0000256" key="1">
    <source>
        <dbReference type="SAM" id="MobiDB-lite"/>
    </source>
</evidence>
<keyword evidence="2" id="KW-0472">Membrane</keyword>
<protein>
    <recommendedName>
        <fullName evidence="5">DUF2561 family protein</fullName>
    </recommendedName>
</protein>
<dbReference type="AlphaFoldDB" id="A0AA37UU54"/>
<feature type="transmembrane region" description="Helical" evidence="2">
    <location>
        <begin position="182"/>
        <end position="203"/>
    </location>
</feature>
<dbReference type="EMBL" id="BQYH01000018">
    <property type="protein sequence ID" value="GKU73087.1"/>
    <property type="molecule type" value="Genomic_DNA"/>
</dbReference>
<evidence type="ECO:0000313" key="4">
    <source>
        <dbReference type="Proteomes" id="UP001139505"/>
    </source>
</evidence>
<keyword evidence="2" id="KW-0812">Transmembrane</keyword>
<feature type="compositionally biased region" description="Basic and acidic residues" evidence="1">
    <location>
        <begin position="34"/>
        <end position="43"/>
    </location>
</feature>
<reference evidence="3" key="2">
    <citation type="submission" date="2022-04" db="EMBL/GenBank/DDBJ databases">
        <authorList>
            <person name="Komine T."/>
            <person name="Fukano H."/>
            <person name="Wada S."/>
        </authorList>
    </citation>
    <scope>NUCLEOTIDE SEQUENCE</scope>
    <source>
        <strain evidence="3">NJB18185</strain>
    </source>
</reference>
<feature type="transmembrane region" description="Helical" evidence="2">
    <location>
        <begin position="140"/>
        <end position="162"/>
    </location>
</feature>
<accession>A0AA37UU54</accession>
<dbReference type="Pfam" id="PF10812">
    <property type="entry name" value="DUF2561"/>
    <property type="match status" value="1"/>
</dbReference>
<comment type="caution">
    <text evidence="3">The sequence shown here is derived from an EMBL/GenBank/DDBJ whole genome shotgun (WGS) entry which is preliminary data.</text>
</comment>
<name>A0AA37UU54_9MYCO</name>
<dbReference type="Proteomes" id="UP001139505">
    <property type="component" value="Unassembled WGS sequence"/>
</dbReference>
<evidence type="ECO:0000256" key="2">
    <source>
        <dbReference type="SAM" id="Phobius"/>
    </source>
</evidence>
<proteinExistence type="predicted"/>
<organism evidence="3 4">
    <name type="scientific">Mycobacterium montefiorense</name>
    <dbReference type="NCBI Taxonomy" id="154654"/>
    <lineage>
        <taxon>Bacteria</taxon>
        <taxon>Bacillati</taxon>
        <taxon>Actinomycetota</taxon>
        <taxon>Actinomycetes</taxon>
        <taxon>Mycobacteriales</taxon>
        <taxon>Mycobacteriaceae</taxon>
        <taxon>Mycobacterium</taxon>
        <taxon>Mycobacterium simiae complex</taxon>
    </lineage>
</organism>
<feature type="non-terminal residue" evidence="3">
    <location>
        <position position="1"/>
    </location>
</feature>
<feature type="region of interest" description="Disordered" evidence="1">
    <location>
        <begin position="1"/>
        <end position="43"/>
    </location>
</feature>
<sequence length="327" mass="34957">AAPRTTAGHNLGNRGPARAAADDNAGRSTAGHLFGDRDQSTGRHHLGDLRRRLRPVAHAAQRVHPVVDDGDADLAIRRRLRPGVQPFPGQQAQLLDHHQRRDGAVVEQHRPTADELLMVSRYSAYRRGSDTVPPDVIDRLLLGTCAAIWLLLLGVSVAAAVALADLGGGLHSAARNTHSTPWVLYAVIIVSALIIAGAVPVLLRARRMTRGEPPVVRSTALQGRPQTKQPATRTVVERVRQQRGQAVGSAGDWSGEAVDRIWLRGTVVLTGAMGIALIAVAAATYSMAVGHDGPSWVFYGLAGVVTAAMPAVEWFFVRQLRREVAAG</sequence>
<feature type="transmembrane region" description="Helical" evidence="2">
    <location>
        <begin position="261"/>
        <end position="284"/>
    </location>
</feature>
<gene>
    <name evidence="3" type="ORF">NJB18185_28580</name>
</gene>
<feature type="transmembrane region" description="Helical" evidence="2">
    <location>
        <begin position="296"/>
        <end position="317"/>
    </location>
</feature>